<proteinExistence type="predicted"/>
<evidence type="ECO:0000256" key="1">
    <source>
        <dbReference type="SAM" id="MobiDB-lite"/>
    </source>
</evidence>
<reference evidence="3 4" key="1">
    <citation type="submission" date="2015-07" db="EMBL/GenBank/DDBJ databases">
        <title>Draft genome sequence of the Amantichitinum ursilacus IGB-41, a new chitin-degrading bacterium.</title>
        <authorList>
            <person name="Kirstahler P."/>
            <person name="Guenther M."/>
            <person name="Grumaz C."/>
            <person name="Rupp S."/>
            <person name="Zibek S."/>
            <person name="Sohn K."/>
        </authorList>
    </citation>
    <scope>NUCLEOTIDE SEQUENCE [LARGE SCALE GENOMIC DNA]</scope>
    <source>
        <strain evidence="3 4">IGB-41</strain>
    </source>
</reference>
<evidence type="ECO:0000256" key="2">
    <source>
        <dbReference type="SAM" id="Phobius"/>
    </source>
</evidence>
<dbReference type="Proteomes" id="UP000037939">
    <property type="component" value="Unassembled WGS sequence"/>
</dbReference>
<dbReference type="EMBL" id="LAQT01000001">
    <property type="protein sequence ID" value="KPC55299.1"/>
    <property type="molecule type" value="Genomic_DNA"/>
</dbReference>
<keyword evidence="4" id="KW-1185">Reference proteome</keyword>
<accession>A0A0N0GRC3</accession>
<keyword evidence="2" id="KW-0472">Membrane</keyword>
<organism evidence="3 4">
    <name type="scientific">Amantichitinum ursilacus</name>
    <dbReference type="NCBI Taxonomy" id="857265"/>
    <lineage>
        <taxon>Bacteria</taxon>
        <taxon>Pseudomonadati</taxon>
        <taxon>Pseudomonadota</taxon>
        <taxon>Betaproteobacteria</taxon>
        <taxon>Neisseriales</taxon>
        <taxon>Chitinibacteraceae</taxon>
        <taxon>Amantichitinum</taxon>
    </lineage>
</organism>
<keyword evidence="2" id="KW-0812">Transmembrane</keyword>
<evidence type="ECO:0000313" key="4">
    <source>
        <dbReference type="Proteomes" id="UP000037939"/>
    </source>
</evidence>
<feature type="compositionally biased region" description="Pro residues" evidence="1">
    <location>
        <begin position="101"/>
        <end position="111"/>
    </location>
</feature>
<comment type="caution">
    <text evidence="3">The sequence shown here is derived from an EMBL/GenBank/DDBJ whole genome shotgun (WGS) entry which is preliminary data.</text>
</comment>
<feature type="region of interest" description="Disordered" evidence="1">
    <location>
        <begin position="79"/>
        <end position="114"/>
    </location>
</feature>
<evidence type="ECO:0000313" key="3">
    <source>
        <dbReference type="EMBL" id="KPC55299.1"/>
    </source>
</evidence>
<keyword evidence="2" id="KW-1133">Transmembrane helix</keyword>
<protein>
    <submittedName>
        <fullName evidence="3">Uncharacterized protein</fullName>
    </submittedName>
</protein>
<dbReference type="AlphaFoldDB" id="A0A0N0GRC3"/>
<name>A0A0N0GRC3_9NEIS</name>
<dbReference type="OrthoDB" id="8878677at2"/>
<feature type="transmembrane region" description="Helical" evidence="2">
    <location>
        <begin position="20"/>
        <end position="39"/>
    </location>
</feature>
<sequence>MALVLAWAGMNQPAQRSRWIGALATIVFNAAVIALLLSIRQRAPLLQSAQGVMVRLLPAERSAAQIKPQPAIHAELPATRVEKPSRLHARPRSNTVVAPPGALPAPTPDSPPDIAISQSLSAPDVAPSLNLDALRDHVRKTLRRADASAPSIPDLGPPRKEPQTALAREMAKAIRPSCGSAHADLMLLAPLAIAKDVITGTGCTLQP</sequence>
<gene>
    <name evidence="3" type="ORF">WG78_01540</name>
</gene>
<dbReference type="STRING" id="857265.WG78_01540"/>
<dbReference type="RefSeq" id="WP_152969013.1">
    <property type="nucleotide sequence ID" value="NZ_LAQT01000001.1"/>
</dbReference>